<accession>A0A8J6D8S4</accession>
<keyword evidence="6" id="KW-0472">Membrane</keyword>
<keyword evidence="6" id="KW-1133">Transmembrane helix</keyword>
<dbReference type="AlphaFoldDB" id="A0A8J6D8S4"/>
<organism evidence="8 9">
    <name type="scientific">Gossypium anomalum</name>
    <dbReference type="NCBI Taxonomy" id="47600"/>
    <lineage>
        <taxon>Eukaryota</taxon>
        <taxon>Viridiplantae</taxon>
        <taxon>Streptophyta</taxon>
        <taxon>Embryophyta</taxon>
        <taxon>Tracheophyta</taxon>
        <taxon>Spermatophyta</taxon>
        <taxon>Magnoliopsida</taxon>
        <taxon>eudicotyledons</taxon>
        <taxon>Gunneridae</taxon>
        <taxon>Pentapetalae</taxon>
        <taxon>rosids</taxon>
        <taxon>malvids</taxon>
        <taxon>Malvales</taxon>
        <taxon>Malvaceae</taxon>
        <taxon>Malvoideae</taxon>
        <taxon>Gossypium</taxon>
    </lineage>
</organism>
<evidence type="ECO:0000256" key="3">
    <source>
        <dbReference type="ARBA" id="ARBA00022676"/>
    </source>
</evidence>
<dbReference type="EMBL" id="JAHUZN010000005">
    <property type="protein sequence ID" value="KAG8495323.1"/>
    <property type="molecule type" value="Genomic_DNA"/>
</dbReference>
<dbReference type="Proteomes" id="UP000701853">
    <property type="component" value="Chromosome 5"/>
</dbReference>
<dbReference type="Gene3D" id="3.40.50.2000">
    <property type="entry name" value="Glycogen Phosphorylase B"/>
    <property type="match status" value="1"/>
</dbReference>
<keyword evidence="5" id="KW-0333">Golgi apparatus</keyword>
<dbReference type="PANTHER" id="PTHR11062:SF337">
    <property type="entry name" value="OS04G0109900 PROTEIN"/>
    <property type="match status" value="1"/>
</dbReference>
<dbReference type="PANTHER" id="PTHR11062">
    <property type="entry name" value="EXOSTOSIN HEPARAN SULFATE GLYCOSYLTRANSFERASE -RELATED"/>
    <property type="match status" value="1"/>
</dbReference>
<protein>
    <recommendedName>
        <fullName evidence="7">Exostosin GT47 domain-containing protein</fullName>
    </recommendedName>
</protein>
<evidence type="ECO:0000313" key="8">
    <source>
        <dbReference type="EMBL" id="KAG8495323.1"/>
    </source>
</evidence>
<feature type="domain" description="Exostosin GT47" evidence="7">
    <location>
        <begin position="113"/>
        <end position="409"/>
    </location>
</feature>
<comment type="similarity">
    <text evidence="2">Belongs to the glycosyltransferase 47 family.</text>
</comment>
<dbReference type="GO" id="GO:0016757">
    <property type="term" value="F:glycosyltransferase activity"/>
    <property type="evidence" value="ECO:0007669"/>
    <property type="project" value="UniProtKB-KW"/>
</dbReference>
<name>A0A8J6D8S4_9ROSI</name>
<feature type="transmembrane region" description="Helical" evidence="6">
    <location>
        <begin position="467"/>
        <end position="492"/>
    </location>
</feature>
<comment type="subcellular location">
    <subcellularLocation>
        <location evidence="1">Golgi apparatus membrane</location>
        <topology evidence="1">Single-pass type II membrane protein</topology>
    </subcellularLocation>
</comment>
<keyword evidence="9" id="KW-1185">Reference proteome</keyword>
<evidence type="ECO:0000256" key="1">
    <source>
        <dbReference type="ARBA" id="ARBA00004323"/>
    </source>
</evidence>
<evidence type="ECO:0000256" key="2">
    <source>
        <dbReference type="ARBA" id="ARBA00010271"/>
    </source>
</evidence>
<feature type="transmembrane region" description="Helical" evidence="6">
    <location>
        <begin position="6"/>
        <end position="25"/>
    </location>
</feature>
<evidence type="ECO:0000256" key="5">
    <source>
        <dbReference type="ARBA" id="ARBA00023034"/>
    </source>
</evidence>
<reference evidence="8 9" key="1">
    <citation type="journal article" date="2021" name="bioRxiv">
        <title>The Gossypium anomalum genome as a resource for cotton improvement and evolutionary analysis of hybrid incompatibility.</title>
        <authorList>
            <person name="Grover C.E."/>
            <person name="Yuan D."/>
            <person name="Arick M.A."/>
            <person name="Miller E.R."/>
            <person name="Hu G."/>
            <person name="Peterson D.G."/>
            <person name="Wendel J.F."/>
            <person name="Udall J.A."/>
        </authorList>
    </citation>
    <scope>NUCLEOTIDE SEQUENCE [LARGE SCALE GENOMIC DNA]</scope>
    <source>
        <strain evidence="8">JFW-Udall</strain>
        <tissue evidence="8">Leaf</tissue>
    </source>
</reference>
<dbReference type="GO" id="GO:0000139">
    <property type="term" value="C:Golgi membrane"/>
    <property type="evidence" value="ECO:0007669"/>
    <property type="project" value="UniProtKB-SubCell"/>
</dbReference>
<keyword evidence="3" id="KW-0328">Glycosyltransferase</keyword>
<proteinExistence type="inferred from homology"/>
<feature type="domain" description="Exostosin GT47" evidence="7">
    <location>
        <begin position="611"/>
        <end position="894"/>
    </location>
</feature>
<keyword evidence="4" id="KW-0735">Signal-anchor</keyword>
<dbReference type="InterPro" id="IPR040911">
    <property type="entry name" value="Exostosin_GT47"/>
</dbReference>
<dbReference type="Pfam" id="PF03016">
    <property type="entry name" value="Exostosin_GT47"/>
    <property type="match status" value="2"/>
</dbReference>
<evidence type="ECO:0000256" key="4">
    <source>
        <dbReference type="ARBA" id="ARBA00022968"/>
    </source>
</evidence>
<dbReference type="InterPro" id="IPR004263">
    <property type="entry name" value="Exostosin"/>
</dbReference>
<comment type="caution">
    <text evidence="8">The sequence shown here is derived from an EMBL/GenBank/DDBJ whole genome shotgun (WGS) entry which is preliminary data.</text>
</comment>
<gene>
    <name evidence="8" type="ORF">CXB51_012878</name>
</gene>
<keyword evidence="3" id="KW-0808">Transferase</keyword>
<evidence type="ECO:0000313" key="9">
    <source>
        <dbReference type="Proteomes" id="UP000701853"/>
    </source>
</evidence>
<evidence type="ECO:0000259" key="7">
    <source>
        <dbReference type="Pfam" id="PF03016"/>
    </source>
</evidence>
<evidence type="ECO:0000256" key="6">
    <source>
        <dbReference type="SAM" id="Phobius"/>
    </source>
</evidence>
<sequence>MADPSCTIPFFVYPSIFLILLFTSINRHYRLYSFSSVISNHTKVSRENYSDISNSHTPISSAPDFHNDVQKKSQIEVLEEELAMAREAIRAASRSRSYTSNRPESYVPKGSVYRNPYAFHQSHIEMQKRFRVWTYKEGDSPLFHNGPVNDIYSIEGQFIDELESDISPFLARSPDEALAFFLPVSVVNIIKYVYRPYTNYSRERLQHIVKDYIGIVSTRYPYWNRSNGADHFMISCHDWAPDVSAKDPKLFKNFIRVLCNANSSEGFKPERDVSMPEVYIRFGALAQSQKNRPPNNRSILAFFAGGEHGDVRKILFKYWEKKDNDIRVFRYLPKTLNYTELISQSKFCLCPSGYEVASPRVVESILSGCVPVIVSDHYVLPFSDVLDWSKFSVYVPIEKIPEIKTILQGISEEEYLEKQRKVLKVQRHFVLNRPAKPYDIMHMYGLGGLTEDYQINMLNSFPNMESYYRYSVSAFILLCLCVFTIPVVFLNYDHFNPFMNFSNPTLESPGPKFELQRLIVSTSDQIRAVGTSGSTDDHQHLNRNTTLIRETKKLSKEQVLEQGLARARASIRSAAIARIVRTAFFMNDNDVPVGDVYRNPSTFYQSYVEMERRFKVYVYTEGELPIVHDGPCKNIYTIEGRFIHEMEHGAKRFRTNDPQRAHVYFMPFSVAWMVKYIYTPLSFDITPLKHFVSDYVKVISTKYPFWNRTHGADHFMLACHDWGPHASQGNSLLYNNSIRVLCNANISEGFNPQKDVSLPEISLIGGYLSPKLIHPPPPNASRPYFAFFAGGLHGPIRPYLLQHWKGRDNDMQVYEYLPKNKDYYSYMLESKFCLCPSGYEVASPRIVEAIYSGCVPVILSDNYVLPFSDVLRWEAFSLQVETTKIPRLKEILSAIPEEKYRKLQEGVIVVRRHFMLNQPPKRFDVFHMILHSIWVRRINARPNSNRS</sequence>
<dbReference type="OrthoDB" id="1924787at2759"/>
<keyword evidence="6" id="KW-0812">Transmembrane</keyword>